<evidence type="ECO:0000256" key="1">
    <source>
        <dbReference type="SAM" id="MobiDB-lite"/>
    </source>
</evidence>
<gene>
    <name evidence="2" type="ORF">PanWU01x14_343590</name>
</gene>
<keyword evidence="3" id="KW-1185">Reference proteome</keyword>
<name>A0A2P5ADB4_PARAD</name>
<accession>A0A2P5ADB4</accession>
<reference evidence="3" key="1">
    <citation type="submission" date="2016-06" db="EMBL/GenBank/DDBJ databases">
        <title>Parallel loss of symbiosis genes in relatives of nitrogen-fixing non-legume Parasponia.</title>
        <authorList>
            <person name="Van Velzen R."/>
            <person name="Holmer R."/>
            <person name="Bu F."/>
            <person name="Rutten L."/>
            <person name="Van Zeijl A."/>
            <person name="Liu W."/>
            <person name="Santuari L."/>
            <person name="Cao Q."/>
            <person name="Sharma T."/>
            <person name="Shen D."/>
            <person name="Roswanjaya Y."/>
            <person name="Wardhani T."/>
            <person name="Kalhor M.S."/>
            <person name="Jansen J."/>
            <person name="Van den Hoogen J."/>
            <person name="Gungor B."/>
            <person name="Hartog M."/>
            <person name="Hontelez J."/>
            <person name="Verver J."/>
            <person name="Yang W.-C."/>
            <person name="Schijlen E."/>
            <person name="Repin R."/>
            <person name="Schilthuizen M."/>
            <person name="Schranz E."/>
            <person name="Heidstra R."/>
            <person name="Miyata K."/>
            <person name="Fedorova E."/>
            <person name="Kohlen W."/>
            <person name="Bisseling T."/>
            <person name="Smit S."/>
            <person name="Geurts R."/>
        </authorList>
    </citation>
    <scope>NUCLEOTIDE SEQUENCE [LARGE SCALE GENOMIC DNA]</scope>
    <source>
        <strain evidence="3">cv. WU1-14</strain>
    </source>
</reference>
<protein>
    <submittedName>
        <fullName evidence="2">Uncharacterized protein</fullName>
    </submittedName>
</protein>
<evidence type="ECO:0000313" key="2">
    <source>
        <dbReference type="EMBL" id="PON34538.1"/>
    </source>
</evidence>
<feature type="region of interest" description="Disordered" evidence="1">
    <location>
        <begin position="1"/>
        <end position="32"/>
    </location>
</feature>
<comment type="caution">
    <text evidence="2">The sequence shown here is derived from an EMBL/GenBank/DDBJ whole genome shotgun (WGS) entry which is preliminary data.</text>
</comment>
<organism evidence="2 3">
    <name type="scientific">Parasponia andersonii</name>
    <name type="common">Sponia andersonii</name>
    <dbReference type="NCBI Taxonomy" id="3476"/>
    <lineage>
        <taxon>Eukaryota</taxon>
        <taxon>Viridiplantae</taxon>
        <taxon>Streptophyta</taxon>
        <taxon>Embryophyta</taxon>
        <taxon>Tracheophyta</taxon>
        <taxon>Spermatophyta</taxon>
        <taxon>Magnoliopsida</taxon>
        <taxon>eudicotyledons</taxon>
        <taxon>Gunneridae</taxon>
        <taxon>Pentapetalae</taxon>
        <taxon>rosids</taxon>
        <taxon>fabids</taxon>
        <taxon>Rosales</taxon>
        <taxon>Cannabaceae</taxon>
        <taxon>Parasponia</taxon>
    </lineage>
</organism>
<dbReference type="AlphaFoldDB" id="A0A2P5ADB4"/>
<evidence type="ECO:0000313" key="3">
    <source>
        <dbReference type="Proteomes" id="UP000237105"/>
    </source>
</evidence>
<proteinExistence type="predicted"/>
<feature type="compositionally biased region" description="Basic and acidic residues" evidence="1">
    <location>
        <begin position="19"/>
        <end position="32"/>
    </location>
</feature>
<dbReference type="Proteomes" id="UP000237105">
    <property type="component" value="Unassembled WGS sequence"/>
</dbReference>
<dbReference type="EMBL" id="JXTB01000654">
    <property type="protein sequence ID" value="PON34538.1"/>
    <property type="molecule type" value="Genomic_DNA"/>
</dbReference>
<sequence>MSSHGSAPLATSAASGSNSRDDRYDPKGKRLREETRGFSVKKGLRRLKTDRLKVEFCEKTGKPILDHGKMFLNILAQMDMKKEDIELILNRMEVRLAQYDAESLYENGVKKDMAFIKANPYKNVLFDQWNILCDHFGSQEFDAMISQMKVKGNSEIGELMSPIDYFKSRHLRPSDWQNEYTQEKHSELGDGALSAESVVGPEQVDEFQIMSKALKTKSRW</sequence>